<dbReference type="PANTHER" id="PTHR11228:SF7">
    <property type="entry name" value="PQQA PEPTIDE CYCLASE"/>
    <property type="match status" value="1"/>
</dbReference>
<dbReference type="PANTHER" id="PTHR11228">
    <property type="entry name" value="RADICAL SAM DOMAIN PROTEIN"/>
    <property type="match status" value="1"/>
</dbReference>
<name>A0A1G2LWS6_9BACT</name>
<dbReference type="Pfam" id="PF04055">
    <property type="entry name" value="Radical_SAM"/>
    <property type="match status" value="1"/>
</dbReference>
<keyword evidence="4" id="KW-0411">Iron-sulfur</keyword>
<sequence>MPDRSRIDSHKMMFHPEWVSRWKKARNDWEKAKTLYPLYLEITPAGGCNHRCAFCALDYVGYKPDFLNQSTLEKALVDMVEGGVKAVMYAGEGEPCLHPKLAEIIKRTKEVGIDVALTTNGSAMNSKFLGKALEHISWIKVSIDAGTEETYLKIHRPGSKKDWERVFANLEEAVCLKRKHGYGCWIGGQALLLPQSLYKNGDIIPGNADEMVILAKKLKKIGADAFVIKPYSHQPLSITKSYEKVAYNDYSRLEKELRKLETSNFKIEFRSRTMNKYGEERPYCFCMATPFAWAYIMADGSVYSCSIYLTDPKFCLGNINEQSFKEIWEGERRRKHWEFMKNFDAGNCRKNCRMDEVNRYLREIIYPPYNANFI</sequence>
<dbReference type="InterPro" id="IPR007197">
    <property type="entry name" value="rSAM"/>
</dbReference>
<evidence type="ECO:0000313" key="7">
    <source>
        <dbReference type="Proteomes" id="UP000178116"/>
    </source>
</evidence>
<comment type="caution">
    <text evidence="6">The sequence shown here is derived from an EMBL/GenBank/DDBJ whole genome shotgun (WGS) entry which is preliminary data.</text>
</comment>
<dbReference type="EMBL" id="MHRA01000006">
    <property type="protein sequence ID" value="OHA16013.1"/>
    <property type="molecule type" value="Genomic_DNA"/>
</dbReference>
<dbReference type="CDD" id="cd21109">
    <property type="entry name" value="SPASM"/>
    <property type="match status" value="1"/>
</dbReference>
<evidence type="ECO:0000313" key="6">
    <source>
        <dbReference type="EMBL" id="OHA16013.1"/>
    </source>
</evidence>
<dbReference type="GO" id="GO:0046872">
    <property type="term" value="F:metal ion binding"/>
    <property type="evidence" value="ECO:0007669"/>
    <property type="project" value="UniProtKB-KW"/>
</dbReference>
<evidence type="ECO:0000256" key="3">
    <source>
        <dbReference type="ARBA" id="ARBA00023004"/>
    </source>
</evidence>
<dbReference type="Gene3D" id="3.20.20.70">
    <property type="entry name" value="Aldolase class I"/>
    <property type="match status" value="1"/>
</dbReference>
<evidence type="ECO:0000256" key="2">
    <source>
        <dbReference type="ARBA" id="ARBA00022723"/>
    </source>
</evidence>
<dbReference type="Pfam" id="PF13186">
    <property type="entry name" value="SPASM"/>
    <property type="match status" value="1"/>
</dbReference>
<dbReference type="InterPro" id="IPR013785">
    <property type="entry name" value="Aldolase_TIM"/>
</dbReference>
<evidence type="ECO:0000256" key="1">
    <source>
        <dbReference type="ARBA" id="ARBA00022691"/>
    </source>
</evidence>
<dbReference type="InterPro" id="IPR058240">
    <property type="entry name" value="rSAM_sf"/>
</dbReference>
<dbReference type="GO" id="GO:0003824">
    <property type="term" value="F:catalytic activity"/>
    <property type="evidence" value="ECO:0007669"/>
    <property type="project" value="InterPro"/>
</dbReference>
<dbReference type="AlphaFoldDB" id="A0A1G2LWS6"/>
<dbReference type="SFLD" id="SFLDS00029">
    <property type="entry name" value="Radical_SAM"/>
    <property type="match status" value="1"/>
</dbReference>
<dbReference type="SFLD" id="SFLDG01067">
    <property type="entry name" value="SPASM/twitch_domain_containing"/>
    <property type="match status" value="1"/>
</dbReference>
<evidence type="ECO:0000256" key="4">
    <source>
        <dbReference type="ARBA" id="ARBA00023014"/>
    </source>
</evidence>
<gene>
    <name evidence="6" type="ORF">A3A10_01605</name>
</gene>
<dbReference type="PROSITE" id="PS51918">
    <property type="entry name" value="RADICAL_SAM"/>
    <property type="match status" value="1"/>
</dbReference>
<evidence type="ECO:0000259" key="5">
    <source>
        <dbReference type="PROSITE" id="PS51918"/>
    </source>
</evidence>
<dbReference type="GO" id="GO:0051536">
    <property type="term" value="F:iron-sulfur cluster binding"/>
    <property type="evidence" value="ECO:0007669"/>
    <property type="project" value="UniProtKB-KW"/>
</dbReference>
<feature type="domain" description="Radical SAM core" evidence="5">
    <location>
        <begin position="32"/>
        <end position="266"/>
    </location>
</feature>
<accession>A0A1G2LWS6</accession>
<dbReference type="InterPro" id="IPR050377">
    <property type="entry name" value="Radical_SAM_PqqE_MftC-like"/>
</dbReference>
<reference evidence="6 7" key="1">
    <citation type="journal article" date="2016" name="Nat. Commun.">
        <title>Thousands of microbial genomes shed light on interconnected biogeochemical processes in an aquifer system.</title>
        <authorList>
            <person name="Anantharaman K."/>
            <person name="Brown C.T."/>
            <person name="Hug L.A."/>
            <person name="Sharon I."/>
            <person name="Castelle C.J."/>
            <person name="Probst A.J."/>
            <person name="Thomas B.C."/>
            <person name="Singh A."/>
            <person name="Wilkins M.J."/>
            <person name="Karaoz U."/>
            <person name="Brodie E.L."/>
            <person name="Williams K.H."/>
            <person name="Hubbard S.S."/>
            <person name="Banfield J.F."/>
        </authorList>
    </citation>
    <scope>NUCLEOTIDE SEQUENCE [LARGE SCALE GENOMIC DNA]</scope>
</reference>
<dbReference type="CDD" id="cd01335">
    <property type="entry name" value="Radical_SAM"/>
    <property type="match status" value="1"/>
</dbReference>
<dbReference type="InterPro" id="IPR023885">
    <property type="entry name" value="4Fe4S-binding_SPASM_dom"/>
</dbReference>
<keyword evidence="3" id="KW-0408">Iron</keyword>
<dbReference type="InterPro" id="IPR006638">
    <property type="entry name" value="Elp3/MiaA/NifB-like_rSAM"/>
</dbReference>
<dbReference type="SMART" id="SM00729">
    <property type="entry name" value="Elp3"/>
    <property type="match status" value="1"/>
</dbReference>
<dbReference type="SUPFAM" id="SSF102114">
    <property type="entry name" value="Radical SAM enzymes"/>
    <property type="match status" value="1"/>
</dbReference>
<dbReference type="Proteomes" id="UP000178116">
    <property type="component" value="Unassembled WGS sequence"/>
</dbReference>
<protein>
    <recommendedName>
        <fullName evidence="5">Radical SAM core domain-containing protein</fullName>
    </recommendedName>
</protein>
<keyword evidence="1" id="KW-0949">S-adenosyl-L-methionine</keyword>
<organism evidence="6 7">
    <name type="scientific">Candidatus Tagabacteria bacterium RIFCSPLOWO2_01_FULL_42_9</name>
    <dbReference type="NCBI Taxonomy" id="1802296"/>
    <lineage>
        <taxon>Bacteria</taxon>
        <taxon>Candidatus Tagaibacteriota</taxon>
    </lineage>
</organism>
<dbReference type="NCBIfam" id="TIGR04085">
    <property type="entry name" value="rSAM_more_4Fe4S"/>
    <property type="match status" value="1"/>
</dbReference>
<keyword evidence="2" id="KW-0479">Metal-binding</keyword>
<proteinExistence type="predicted"/>